<evidence type="ECO:0000259" key="2">
    <source>
        <dbReference type="Pfam" id="PF07859"/>
    </source>
</evidence>
<reference evidence="3 4" key="1">
    <citation type="submission" date="2018-05" db="EMBL/GenBank/DDBJ databases">
        <title>Whole genome sequencing for identification of molecular markers to develop diagnostic detection tools for the regulated plant pathogen Lachnellula willkommii.</title>
        <authorList>
            <person name="Giroux E."/>
            <person name="Bilodeau G."/>
        </authorList>
    </citation>
    <scope>NUCLEOTIDE SEQUENCE [LARGE SCALE GENOMIC DNA]</scope>
    <source>
        <strain evidence="3 4">CBS 625.97</strain>
    </source>
</reference>
<dbReference type="OrthoDB" id="2152029at2759"/>
<protein>
    <submittedName>
        <fullName evidence="3">Monoterpene epsilon-lactone hydrolase</fullName>
    </submittedName>
</protein>
<evidence type="ECO:0000313" key="4">
    <source>
        <dbReference type="Proteomes" id="UP000481288"/>
    </source>
</evidence>
<evidence type="ECO:0000256" key="1">
    <source>
        <dbReference type="ARBA" id="ARBA00022801"/>
    </source>
</evidence>
<gene>
    <name evidence="3" type="primary">mlhB_1</name>
    <name evidence="3" type="ORF">LCER1_G007921</name>
</gene>
<name>A0A7D8UM32_9HELO</name>
<dbReference type="PANTHER" id="PTHR48081:SF31">
    <property type="entry name" value="STERYL ACETYL HYDROLASE MUG81-RELATED"/>
    <property type="match status" value="1"/>
</dbReference>
<dbReference type="Pfam" id="PF07859">
    <property type="entry name" value="Abhydrolase_3"/>
    <property type="match status" value="1"/>
</dbReference>
<dbReference type="EMBL" id="QGMG01000715">
    <property type="protein sequence ID" value="TVY51869.1"/>
    <property type="molecule type" value="Genomic_DNA"/>
</dbReference>
<dbReference type="AlphaFoldDB" id="A0A7D8UM32"/>
<organism evidence="3 4">
    <name type="scientific">Lachnellula cervina</name>
    <dbReference type="NCBI Taxonomy" id="1316786"/>
    <lineage>
        <taxon>Eukaryota</taxon>
        <taxon>Fungi</taxon>
        <taxon>Dikarya</taxon>
        <taxon>Ascomycota</taxon>
        <taxon>Pezizomycotina</taxon>
        <taxon>Leotiomycetes</taxon>
        <taxon>Helotiales</taxon>
        <taxon>Lachnaceae</taxon>
        <taxon>Lachnellula</taxon>
    </lineage>
</organism>
<proteinExistence type="predicted"/>
<dbReference type="PANTHER" id="PTHR48081">
    <property type="entry name" value="AB HYDROLASE SUPERFAMILY PROTEIN C4A8.06C"/>
    <property type="match status" value="1"/>
</dbReference>
<keyword evidence="1 3" id="KW-0378">Hydrolase</keyword>
<accession>A0A7D8UM32</accession>
<feature type="non-terminal residue" evidence="3">
    <location>
        <position position="1"/>
    </location>
</feature>
<dbReference type="InterPro" id="IPR050300">
    <property type="entry name" value="GDXG_lipolytic_enzyme"/>
</dbReference>
<dbReference type="Proteomes" id="UP000481288">
    <property type="component" value="Unassembled WGS sequence"/>
</dbReference>
<dbReference type="Gene3D" id="3.40.50.1820">
    <property type="entry name" value="alpha/beta hydrolase"/>
    <property type="match status" value="1"/>
</dbReference>
<evidence type="ECO:0000313" key="3">
    <source>
        <dbReference type="EMBL" id="TVY51869.1"/>
    </source>
</evidence>
<feature type="domain" description="Alpha/beta hydrolase fold-3" evidence="2">
    <location>
        <begin position="131"/>
        <end position="288"/>
    </location>
</feature>
<comment type="caution">
    <text evidence="3">The sequence shown here is derived from an EMBL/GenBank/DDBJ whole genome shotgun (WGS) entry which is preliminary data.</text>
</comment>
<keyword evidence="4" id="KW-1185">Reference proteome</keyword>
<dbReference type="InterPro" id="IPR013094">
    <property type="entry name" value="AB_hydrolase_3"/>
</dbReference>
<dbReference type="SUPFAM" id="SSF53474">
    <property type="entry name" value="alpha/beta-Hydrolases"/>
    <property type="match status" value="1"/>
</dbReference>
<dbReference type="GO" id="GO:0016787">
    <property type="term" value="F:hydrolase activity"/>
    <property type="evidence" value="ECO:0007669"/>
    <property type="project" value="UniProtKB-KW"/>
</dbReference>
<dbReference type="InterPro" id="IPR029058">
    <property type="entry name" value="AB_hydrolase_fold"/>
</dbReference>
<sequence length="306" mass="33366">LAPSAANLAFFGSKVKNTVFAAISRLFTAPFRWNHWNGPPVLYKDVFFAAIRAMLSNLTIAQSRYLNKSISETYKDLCKAISQESKTVKLEESGTTAHWIGSENADVVILYLHSVCLNDGSRFWVVLILPGGGYTQACTPGHMQYFHRLVTDLNKLSDGTPSTSVLLLAYTLAPEAQFPIQLKEAVSMLSYLLNEAGKSPMNIMITGDSAGGGLVLSLLSHLLHPHPDIPKLSTSMPLRAAFLYSPWVSFDTSHESYTKKAAKDTLVPHMLRKWAGLYLGTIDGETDPGVVVGGNTYSEPLLADAS</sequence>